<proteinExistence type="predicted"/>
<accession>A0ACC2QDW9</accession>
<dbReference type="Proteomes" id="UP001231649">
    <property type="component" value="Chromosome 20"/>
</dbReference>
<evidence type="ECO:0000313" key="2">
    <source>
        <dbReference type="Proteomes" id="UP001231649"/>
    </source>
</evidence>
<reference evidence="1" key="1">
    <citation type="submission" date="2023-03" db="EMBL/GenBank/DDBJ databases">
        <title>Chromosome-level genomes of two armyworms, Mythimna separata and Mythimna loreyi, provide insights into the biosynthesis and reception of sex pheromones.</title>
        <authorList>
            <person name="Zhao H."/>
        </authorList>
    </citation>
    <scope>NUCLEOTIDE SEQUENCE</scope>
    <source>
        <strain evidence="1">BeijingLab</strain>
    </source>
</reference>
<name>A0ACC2QDW9_9NEOP</name>
<keyword evidence="2" id="KW-1185">Reference proteome</keyword>
<gene>
    <name evidence="1" type="ORF">PYW08_007841</name>
</gene>
<organism evidence="1 2">
    <name type="scientific">Mythimna loreyi</name>
    <dbReference type="NCBI Taxonomy" id="667449"/>
    <lineage>
        <taxon>Eukaryota</taxon>
        <taxon>Metazoa</taxon>
        <taxon>Ecdysozoa</taxon>
        <taxon>Arthropoda</taxon>
        <taxon>Hexapoda</taxon>
        <taxon>Insecta</taxon>
        <taxon>Pterygota</taxon>
        <taxon>Neoptera</taxon>
        <taxon>Endopterygota</taxon>
        <taxon>Lepidoptera</taxon>
        <taxon>Glossata</taxon>
        <taxon>Ditrysia</taxon>
        <taxon>Noctuoidea</taxon>
        <taxon>Noctuidae</taxon>
        <taxon>Noctuinae</taxon>
        <taxon>Hadenini</taxon>
        <taxon>Mythimna</taxon>
    </lineage>
</organism>
<dbReference type="EMBL" id="CM056796">
    <property type="protein sequence ID" value="KAJ8714221.1"/>
    <property type="molecule type" value="Genomic_DNA"/>
</dbReference>
<sequence length="147" mass="16853">MSRSPSYSPVLDTTSTNPQCHNLITDPVLNPFYYAQDGESWYAQVAANACNESHQQKLEEQKQKKKKKTKSKPFKNTSFIIRKEPGHVRQLIKIIIHDLDDRHIDEIDTEPDSASVNIQYLVKSDYDDIMSETELLVSKIVKKLSST</sequence>
<protein>
    <submittedName>
        <fullName evidence="1">Uncharacterized protein</fullName>
    </submittedName>
</protein>
<comment type="caution">
    <text evidence="1">The sequence shown here is derived from an EMBL/GenBank/DDBJ whole genome shotgun (WGS) entry which is preliminary data.</text>
</comment>
<evidence type="ECO:0000313" key="1">
    <source>
        <dbReference type="EMBL" id="KAJ8714221.1"/>
    </source>
</evidence>